<organism evidence="1 2">
    <name type="scientific">Drosophila gunungcola</name>
    <name type="common">fruit fly</name>
    <dbReference type="NCBI Taxonomy" id="103775"/>
    <lineage>
        <taxon>Eukaryota</taxon>
        <taxon>Metazoa</taxon>
        <taxon>Ecdysozoa</taxon>
        <taxon>Arthropoda</taxon>
        <taxon>Hexapoda</taxon>
        <taxon>Insecta</taxon>
        <taxon>Pterygota</taxon>
        <taxon>Neoptera</taxon>
        <taxon>Endopterygota</taxon>
        <taxon>Diptera</taxon>
        <taxon>Brachycera</taxon>
        <taxon>Muscomorpha</taxon>
        <taxon>Ephydroidea</taxon>
        <taxon>Drosophilidae</taxon>
        <taxon>Drosophila</taxon>
        <taxon>Sophophora</taxon>
    </lineage>
</organism>
<gene>
    <name evidence="1" type="ORF">M5D96_006554</name>
</gene>
<dbReference type="Proteomes" id="UP001059596">
    <property type="component" value="Unassembled WGS sequence"/>
</dbReference>
<sequence length="74" mass="8530">MQHEADSKKQGREQPVSLFFSNAGHSSAHLTMCSGIYADMVMHLRCDCDGDWDWDWDWDSESRDCLIMPLMDCS</sequence>
<evidence type="ECO:0000313" key="1">
    <source>
        <dbReference type="EMBL" id="KAI8040611.1"/>
    </source>
</evidence>
<keyword evidence="2" id="KW-1185">Reference proteome</keyword>
<dbReference type="EMBL" id="JAMKOV010000004">
    <property type="protein sequence ID" value="KAI8040611.1"/>
    <property type="molecule type" value="Genomic_DNA"/>
</dbReference>
<dbReference type="AlphaFoldDB" id="A0A9Q0BQM3"/>
<protein>
    <submittedName>
        <fullName evidence="1">Uncharacterized protein</fullName>
    </submittedName>
</protein>
<proteinExistence type="predicted"/>
<accession>A0A9Q0BQM3</accession>
<name>A0A9Q0BQM3_9MUSC</name>
<evidence type="ECO:0000313" key="2">
    <source>
        <dbReference type="Proteomes" id="UP001059596"/>
    </source>
</evidence>
<reference evidence="1" key="1">
    <citation type="journal article" date="2023" name="Genome Biol. Evol.">
        <title>Long-read-based Genome Assembly of Drosophila gunungcola Reveals Fewer Chemosensory Genes in Flower-breeding Species.</title>
        <authorList>
            <person name="Negi A."/>
            <person name="Liao B.Y."/>
            <person name="Yeh S.D."/>
        </authorList>
    </citation>
    <scope>NUCLEOTIDE SEQUENCE</scope>
    <source>
        <strain evidence="1">Sukarami</strain>
    </source>
</reference>
<comment type="caution">
    <text evidence="1">The sequence shown here is derived from an EMBL/GenBank/DDBJ whole genome shotgun (WGS) entry which is preliminary data.</text>
</comment>